<evidence type="ECO:0000313" key="1">
    <source>
        <dbReference type="EMBL" id="CAF1133029.1"/>
    </source>
</evidence>
<sequence>MAASWLRISELYNSLNDFVCIVARIQSINSIQRTLILYDDDDSSTLNVSFVNVRTPFDIQSSILPVDQFVQVYGKVIRQAGDIIRIDAQIIRKLGMDFDINEYIKGLILTRNYMSNIVENEGLTDNSGNPIRTIL</sequence>
<comment type="caution">
    <text evidence="2">The sequence shown here is derived from an EMBL/GenBank/DDBJ whole genome shotgun (WGS) entry which is preliminary data.</text>
</comment>
<dbReference type="EMBL" id="CAJOAY010004444">
    <property type="protein sequence ID" value="CAF4070192.1"/>
    <property type="molecule type" value="Genomic_DNA"/>
</dbReference>
<dbReference type="AlphaFoldDB" id="A0A819SZ39"/>
<evidence type="ECO:0000313" key="2">
    <source>
        <dbReference type="EMBL" id="CAF4070192.1"/>
    </source>
</evidence>
<protein>
    <submittedName>
        <fullName evidence="2">Uncharacterized protein</fullName>
    </submittedName>
</protein>
<organism evidence="2 3">
    <name type="scientific">Adineta steineri</name>
    <dbReference type="NCBI Taxonomy" id="433720"/>
    <lineage>
        <taxon>Eukaryota</taxon>
        <taxon>Metazoa</taxon>
        <taxon>Spiralia</taxon>
        <taxon>Gnathifera</taxon>
        <taxon>Rotifera</taxon>
        <taxon>Eurotatoria</taxon>
        <taxon>Bdelloidea</taxon>
        <taxon>Adinetida</taxon>
        <taxon>Adinetidae</taxon>
        <taxon>Adineta</taxon>
    </lineage>
</organism>
<gene>
    <name evidence="2" type="ORF">OKA104_LOCUS33925</name>
    <name evidence="1" type="ORF">VCS650_LOCUS21843</name>
</gene>
<dbReference type="EMBL" id="CAJNON010000239">
    <property type="protein sequence ID" value="CAF1133029.1"/>
    <property type="molecule type" value="Genomic_DNA"/>
</dbReference>
<proteinExistence type="predicted"/>
<dbReference type="Proteomes" id="UP000663881">
    <property type="component" value="Unassembled WGS sequence"/>
</dbReference>
<evidence type="ECO:0000313" key="3">
    <source>
        <dbReference type="Proteomes" id="UP000663881"/>
    </source>
</evidence>
<dbReference type="Proteomes" id="UP000663891">
    <property type="component" value="Unassembled WGS sequence"/>
</dbReference>
<accession>A0A819SZ39</accession>
<reference evidence="2" key="1">
    <citation type="submission" date="2021-02" db="EMBL/GenBank/DDBJ databases">
        <authorList>
            <person name="Nowell W R."/>
        </authorList>
    </citation>
    <scope>NUCLEOTIDE SEQUENCE</scope>
</reference>
<name>A0A819SZ39_9BILA</name>